<evidence type="ECO:0000313" key="1">
    <source>
        <dbReference type="EMBL" id="MFB9714878.1"/>
    </source>
</evidence>
<protein>
    <submittedName>
        <fullName evidence="1">Uncharacterized protein</fullName>
    </submittedName>
</protein>
<organism evidence="1 2">
    <name type="scientific">Arthrobacter methylotrophus</name>
    <dbReference type="NCBI Taxonomy" id="121291"/>
    <lineage>
        <taxon>Bacteria</taxon>
        <taxon>Bacillati</taxon>
        <taxon>Actinomycetota</taxon>
        <taxon>Actinomycetes</taxon>
        <taxon>Micrococcales</taxon>
        <taxon>Micrococcaceae</taxon>
        <taxon>Arthrobacter</taxon>
    </lineage>
</organism>
<proteinExistence type="predicted"/>
<sequence length="263" mass="29269">MKPLPVDSGFLPVSMNFGSGEEFPHFTESGVICSPEDDVAALKDIPGILHIVHSMADFHALSEECQSNLVVLAGGESLLRLLAAQSGLKADTTIFWLIHKRFIDTWHAISSINLPQRSAITAFISRFESSWIVIDYSEYYLDNTSFYNGYIAGLKFSDSIPQSENTKAVGSEIELSKLKQKHVNLLETLGSLDLSLPRAGVVSTEETLLTTRLENELILLKRKHDALQRKYIALSNSKLGKLTLSMWGRKRAKAAMKTDLRDK</sequence>
<name>A0ABV5UQR2_9MICC</name>
<dbReference type="EMBL" id="JBHMBH010000027">
    <property type="protein sequence ID" value="MFB9714878.1"/>
    <property type="molecule type" value="Genomic_DNA"/>
</dbReference>
<reference evidence="1 2" key="1">
    <citation type="submission" date="2024-09" db="EMBL/GenBank/DDBJ databases">
        <authorList>
            <person name="Sun Q."/>
            <person name="Mori K."/>
        </authorList>
    </citation>
    <scope>NUCLEOTIDE SEQUENCE [LARGE SCALE GENOMIC DNA]</scope>
    <source>
        <strain evidence="1 2">JCM 13519</strain>
    </source>
</reference>
<gene>
    <name evidence="1" type="ORF">ACFFPI_12170</name>
</gene>
<dbReference type="Proteomes" id="UP001589536">
    <property type="component" value="Unassembled WGS sequence"/>
</dbReference>
<keyword evidence="2" id="KW-1185">Reference proteome</keyword>
<comment type="caution">
    <text evidence="1">The sequence shown here is derived from an EMBL/GenBank/DDBJ whole genome shotgun (WGS) entry which is preliminary data.</text>
</comment>
<evidence type="ECO:0000313" key="2">
    <source>
        <dbReference type="Proteomes" id="UP001589536"/>
    </source>
</evidence>
<dbReference type="RefSeq" id="WP_345039986.1">
    <property type="nucleotide sequence ID" value="NZ_BAABED010000001.1"/>
</dbReference>
<accession>A0ABV5UQR2</accession>